<accession>A0A9W7FT11</accession>
<sequence>MLMSPQHTPIRSNIRSTRVQNRLKSPEGREWIRRSEDDFKALAFKLQFEGRGVTSPMGDQLLARKNLNQKTASTLSTSPSCVIVKSSLLSIPTMTSTFTFNDTEMGPGVNLFNSEIKEGGEEESTKGFEEEEEVNHFTHGRVVPRAAVLHIKCMREIERLKRKVSPHKALHNHHGSIPPSAARHLTVMSTLESMEFPVTLRMSPFKRLLLLGRAEPSDEFMKMKLMETTTVKAQSKPAVVSPETTETTEVEEVEEVEKVVKLMPPPKLYVPQAIKLPLHCVTTKTNLLPLPPPKPHKSSAIASKITALKTSAKKDKENTHRRSQTTPMFPTECSDEGGGLGRGYAKWAGKHYGVMRQIRREVELK</sequence>
<dbReference type="Proteomes" id="UP001165122">
    <property type="component" value="Unassembled WGS sequence"/>
</dbReference>
<protein>
    <submittedName>
        <fullName evidence="2">Uncharacterized protein</fullName>
    </submittedName>
</protein>
<proteinExistence type="predicted"/>
<organism evidence="2 3">
    <name type="scientific">Triparma laevis f. longispina</name>
    <dbReference type="NCBI Taxonomy" id="1714387"/>
    <lineage>
        <taxon>Eukaryota</taxon>
        <taxon>Sar</taxon>
        <taxon>Stramenopiles</taxon>
        <taxon>Ochrophyta</taxon>
        <taxon>Bolidophyceae</taxon>
        <taxon>Parmales</taxon>
        <taxon>Triparmaceae</taxon>
        <taxon>Triparma</taxon>
    </lineage>
</organism>
<evidence type="ECO:0000313" key="2">
    <source>
        <dbReference type="EMBL" id="GMI17438.1"/>
    </source>
</evidence>
<gene>
    <name evidence="2" type="ORF">TrLO_g850</name>
</gene>
<dbReference type="OrthoDB" id="10506907at2759"/>
<reference evidence="3" key="1">
    <citation type="journal article" date="2023" name="Commun. Biol.">
        <title>Genome analysis of Parmales, the sister group of diatoms, reveals the evolutionary specialization of diatoms from phago-mixotrophs to photoautotrophs.</title>
        <authorList>
            <person name="Ban H."/>
            <person name="Sato S."/>
            <person name="Yoshikawa S."/>
            <person name="Yamada K."/>
            <person name="Nakamura Y."/>
            <person name="Ichinomiya M."/>
            <person name="Sato N."/>
            <person name="Blanc-Mathieu R."/>
            <person name="Endo H."/>
            <person name="Kuwata A."/>
            <person name="Ogata H."/>
        </authorList>
    </citation>
    <scope>NUCLEOTIDE SEQUENCE [LARGE SCALE GENOMIC DNA]</scope>
    <source>
        <strain evidence="3">NIES 3700</strain>
    </source>
</reference>
<evidence type="ECO:0000313" key="3">
    <source>
        <dbReference type="Proteomes" id="UP001165122"/>
    </source>
</evidence>
<feature type="region of interest" description="Disordered" evidence="1">
    <location>
        <begin position="311"/>
        <end position="336"/>
    </location>
</feature>
<name>A0A9W7FT11_9STRA</name>
<dbReference type="EMBL" id="BRXW01000291">
    <property type="protein sequence ID" value="GMI17438.1"/>
    <property type="molecule type" value="Genomic_DNA"/>
</dbReference>
<dbReference type="AlphaFoldDB" id="A0A9W7FT11"/>
<evidence type="ECO:0000256" key="1">
    <source>
        <dbReference type="SAM" id="MobiDB-lite"/>
    </source>
</evidence>
<keyword evidence="3" id="KW-1185">Reference proteome</keyword>
<comment type="caution">
    <text evidence="2">The sequence shown here is derived from an EMBL/GenBank/DDBJ whole genome shotgun (WGS) entry which is preliminary data.</text>
</comment>
<feature type="region of interest" description="Disordered" evidence="1">
    <location>
        <begin position="1"/>
        <end position="22"/>
    </location>
</feature>